<keyword evidence="3" id="KW-1185">Reference proteome</keyword>
<feature type="compositionally biased region" description="Polar residues" evidence="1">
    <location>
        <begin position="1197"/>
        <end position="1206"/>
    </location>
</feature>
<accession>A0A423SEV5</accession>
<sequence>MKHTSTSLGRAAAWIPSHGNPFARRFLPPPQPRRPHTALLTSPSLAPPPTPGKGRRKDPLPEARSSLPASPPKAPFSAHQPQYTTTPKTYVHSAPAYASDPKTYTTSHPKYVSVTKAYRKPEPAYHSTPRPAITQKAYTTASPRYSTTPSNRAAATNNRGSPTPSYPKTMAPFKKPAITFYSNEDVDDYAESDGAPLSAPTDSLSPSKYQQQQYDVHRPINPSDYYASYLPQYYHNYYPGSSIFHVNPPVTSRAFFGPNVDNTAHTGLNAALLPHTREQLEYLSPKTQYNDKTAYYPQEILRRYYLDSFTHLSGFRRNNSHLYSENPYTRKYLGVTPAYMTTAGPDAPKPLGSFTEKDSYPTNPRVRLPSTPVPAINKLTSPFPNTSQKSDSIVQRPPYSRDRESNSQHVHTASALKESDTPKPEHPLQQQKDQRQNITQDIEVTSLPTPLSSSDNIPTSQFIKDVSSTIVSSSLPEGKSLLDLYPFKKPKPRPYINSKSQQKSQITLTTALPEYGSQESVFGERTNPREKDEEPHSSLSFSDIYDDTKSLITTSELTDNGKQENEDQKSHSKSSFSTTSPDDVSQAILPVIPEGSISIKAHAESLEKPKISSGILRSTRIPLQKNIDVKATKLPKRRRRPFNRQRRPTRRRPTLSNKTPPSTLSSLTPQTAIPRSSPSPSPSQTPSLIHTTYLPSSPSPPPTRRRVVMRKRRPSRPHPSQRNLSSLRSKNLRPILRKRRPRPPPSTPTSPLSVSPLVSITSALPKASSITGDITETAFSSESHETYGDSEKPALSHHEKYAASLTSSTSLTHLPTSSIPPTSSSNIPNDGILSTTPSKPSGTSSRSPTSSSITITPSIEVSPHGFPNHELHHPVSSSTTLAPTGEKSLHSRLPIPTGGNKSFNGLLPGYPRPTTRDPTGVYATGPNLTVTAPTYTKQTSHYTHPYTSSSNVSVTSAVSPHRVVASSRPLVYQKSESPSLGYNHALLPSPAPSYKAQPPPLTVPLHQHNQDFPHHHRFPVDTLREPRHQRRRKFRFPMRRRRRNRFLASRFDRFRNPHLPADTLHPTVQPKVPIIHLTTEPVPHGGRSKYQLQDSEEDDYTVIHVNTHHEEHNNHPPTHHPVEPKHDTPPIHKIHGYLPSSSPHYKGNDNNPVLKSHPVSHPSPHPYKGPDHPHPLQQTHISHHLTVKHDSPHKNYSAPTTKTSISHAKKSMQDIRFLMNNHIMRITWFITIMKKQIYLALERCTTPYLISPTQQTHPLSITTPLIPHLCQSM</sequence>
<feature type="compositionally biased region" description="Polar residues" evidence="1">
    <location>
        <begin position="1141"/>
        <end position="1153"/>
    </location>
</feature>
<feature type="compositionally biased region" description="Basic residues" evidence="1">
    <location>
        <begin position="633"/>
        <end position="653"/>
    </location>
</feature>
<feature type="compositionally biased region" description="Basic residues" evidence="1">
    <location>
        <begin position="703"/>
        <end position="716"/>
    </location>
</feature>
<feature type="compositionally biased region" description="Low complexity" evidence="1">
    <location>
        <begin position="806"/>
        <end position="825"/>
    </location>
</feature>
<dbReference type="EMBL" id="QCYY01003559">
    <property type="protein sequence ID" value="ROT62735.1"/>
    <property type="molecule type" value="Genomic_DNA"/>
</dbReference>
<gene>
    <name evidence="2" type="ORF">C7M84_019403</name>
</gene>
<feature type="compositionally biased region" description="Basic and acidic residues" evidence="1">
    <location>
        <begin position="526"/>
        <end position="536"/>
    </location>
</feature>
<feature type="compositionally biased region" description="Polar residues" evidence="1">
    <location>
        <begin position="79"/>
        <end position="88"/>
    </location>
</feature>
<dbReference type="OrthoDB" id="10604721at2759"/>
<feature type="compositionally biased region" description="Polar residues" evidence="1">
    <location>
        <begin position="378"/>
        <end position="393"/>
    </location>
</feature>
<evidence type="ECO:0000313" key="2">
    <source>
        <dbReference type="EMBL" id="ROT62735.1"/>
    </source>
</evidence>
<feature type="region of interest" description="Disordered" evidence="1">
    <location>
        <begin position="511"/>
        <end position="583"/>
    </location>
</feature>
<protein>
    <submittedName>
        <fullName evidence="2">Uncharacterized protein</fullName>
    </submittedName>
</protein>
<comment type="caution">
    <text evidence="2">The sequence shown here is derived from an EMBL/GenBank/DDBJ whole genome shotgun (WGS) entry which is preliminary data.</text>
</comment>
<feature type="compositionally biased region" description="Basic and acidic residues" evidence="1">
    <location>
        <begin position="417"/>
        <end position="426"/>
    </location>
</feature>
<feature type="compositionally biased region" description="Polar residues" evidence="1">
    <location>
        <begin position="136"/>
        <end position="163"/>
    </location>
</feature>
<reference evidence="2 3" key="2">
    <citation type="submission" date="2019-01" db="EMBL/GenBank/DDBJ databases">
        <title>The decoding of complex shrimp genome reveals the adaptation for benthos swimmer, frequently molting mechanism and breeding impact on genome.</title>
        <authorList>
            <person name="Sun Y."/>
            <person name="Gao Y."/>
            <person name="Yu Y."/>
        </authorList>
    </citation>
    <scope>NUCLEOTIDE SEQUENCE [LARGE SCALE GENOMIC DNA]</scope>
    <source>
        <tissue evidence="2">Muscle</tissue>
    </source>
</reference>
<feature type="compositionally biased region" description="Basic and acidic residues" evidence="1">
    <location>
        <begin position="559"/>
        <end position="570"/>
    </location>
</feature>
<name>A0A423SEV5_PENVA</name>
<dbReference type="AlphaFoldDB" id="A0A423SEV5"/>
<reference evidence="2 3" key="1">
    <citation type="submission" date="2018-04" db="EMBL/GenBank/DDBJ databases">
        <authorList>
            <person name="Zhang X."/>
            <person name="Yuan J."/>
            <person name="Li F."/>
            <person name="Xiang J."/>
        </authorList>
    </citation>
    <scope>NUCLEOTIDE SEQUENCE [LARGE SCALE GENOMIC DNA]</scope>
    <source>
        <tissue evidence="2">Muscle</tissue>
    </source>
</reference>
<feature type="region of interest" description="Disordered" evidence="1">
    <location>
        <begin position="806"/>
        <end position="906"/>
    </location>
</feature>
<feature type="region of interest" description="Disordered" evidence="1">
    <location>
        <begin position="1188"/>
        <end position="1207"/>
    </location>
</feature>
<feature type="compositionally biased region" description="Low complexity" evidence="1">
    <location>
        <begin position="834"/>
        <end position="863"/>
    </location>
</feature>
<dbReference type="Proteomes" id="UP000283509">
    <property type="component" value="Unassembled WGS sequence"/>
</dbReference>
<organism evidence="2 3">
    <name type="scientific">Penaeus vannamei</name>
    <name type="common">Whiteleg shrimp</name>
    <name type="synonym">Litopenaeus vannamei</name>
    <dbReference type="NCBI Taxonomy" id="6689"/>
    <lineage>
        <taxon>Eukaryota</taxon>
        <taxon>Metazoa</taxon>
        <taxon>Ecdysozoa</taxon>
        <taxon>Arthropoda</taxon>
        <taxon>Crustacea</taxon>
        <taxon>Multicrustacea</taxon>
        <taxon>Malacostraca</taxon>
        <taxon>Eumalacostraca</taxon>
        <taxon>Eucarida</taxon>
        <taxon>Decapoda</taxon>
        <taxon>Dendrobranchiata</taxon>
        <taxon>Penaeoidea</taxon>
        <taxon>Penaeidae</taxon>
        <taxon>Penaeus</taxon>
    </lineage>
</organism>
<feature type="compositionally biased region" description="Polar residues" evidence="1">
    <location>
        <begin position="718"/>
        <end position="729"/>
    </location>
</feature>
<evidence type="ECO:0000256" key="1">
    <source>
        <dbReference type="SAM" id="MobiDB-lite"/>
    </source>
</evidence>
<feature type="region of interest" description="Disordered" evidence="1">
    <location>
        <begin position="626"/>
        <end position="755"/>
    </location>
</feature>
<feature type="region of interest" description="Disordered" evidence="1">
    <location>
        <begin position="122"/>
        <end position="168"/>
    </location>
</feature>
<evidence type="ECO:0000313" key="3">
    <source>
        <dbReference type="Proteomes" id="UP000283509"/>
    </source>
</evidence>
<proteinExistence type="predicted"/>
<feature type="compositionally biased region" description="Polar residues" evidence="1">
    <location>
        <begin position="654"/>
        <end position="673"/>
    </location>
</feature>
<feature type="region of interest" description="Disordered" evidence="1">
    <location>
        <begin position="343"/>
        <end position="436"/>
    </location>
</feature>
<feature type="region of interest" description="Disordered" evidence="1">
    <location>
        <begin position="1141"/>
        <end position="1177"/>
    </location>
</feature>
<feature type="region of interest" description="Disordered" evidence="1">
    <location>
        <begin position="1"/>
        <end position="90"/>
    </location>
</feature>